<feature type="modified residue" description="4-aspartylphosphate" evidence="2">
    <location>
        <position position="59"/>
    </location>
</feature>
<keyword evidence="1 2" id="KW-0597">Phosphoprotein</keyword>
<dbReference type="GO" id="GO:0000160">
    <property type="term" value="P:phosphorelay signal transduction system"/>
    <property type="evidence" value="ECO:0007669"/>
    <property type="project" value="InterPro"/>
</dbReference>
<protein>
    <submittedName>
        <fullName evidence="4">Response regulator</fullName>
    </submittedName>
</protein>
<dbReference type="AlphaFoldDB" id="A0A7C5V4F8"/>
<name>A0A7C5V4F8_9FIRM</name>
<dbReference type="CDD" id="cd00156">
    <property type="entry name" value="REC"/>
    <property type="match status" value="1"/>
</dbReference>
<comment type="caution">
    <text evidence="4">The sequence shown here is derived from an EMBL/GenBank/DDBJ whole genome shotgun (WGS) entry which is preliminary data.</text>
</comment>
<feature type="domain" description="Response regulatory" evidence="3">
    <location>
        <begin position="5"/>
        <end position="126"/>
    </location>
</feature>
<evidence type="ECO:0000259" key="3">
    <source>
        <dbReference type="PROSITE" id="PS50110"/>
    </source>
</evidence>
<evidence type="ECO:0000256" key="1">
    <source>
        <dbReference type="ARBA" id="ARBA00022553"/>
    </source>
</evidence>
<proteinExistence type="predicted"/>
<dbReference type="PANTHER" id="PTHR44591:SF3">
    <property type="entry name" value="RESPONSE REGULATORY DOMAIN-CONTAINING PROTEIN"/>
    <property type="match status" value="1"/>
</dbReference>
<dbReference type="PROSITE" id="PS50110">
    <property type="entry name" value="RESPONSE_REGULATORY"/>
    <property type="match status" value="1"/>
</dbReference>
<evidence type="ECO:0000256" key="2">
    <source>
        <dbReference type="PROSITE-ProRule" id="PRU00169"/>
    </source>
</evidence>
<dbReference type="Pfam" id="PF00072">
    <property type="entry name" value="Response_reg"/>
    <property type="match status" value="1"/>
</dbReference>
<dbReference type="Gene3D" id="3.40.50.2300">
    <property type="match status" value="1"/>
</dbReference>
<dbReference type="EMBL" id="DRUZ01000038">
    <property type="protein sequence ID" value="HHS01528.1"/>
    <property type="molecule type" value="Genomic_DNA"/>
</dbReference>
<dbReference type="InterPro" id="IPR001789">
    <property type="entry name" value="Sig_transdc_resp-reg_receiver"/>
</dbReference>
<sequence>MIVKNILIADENEYVRKAIIERFENSFDPIHHYMFFEAVDGEEALNKIGENNIHIAIIDTNLSKINGFGVLKTIKRSPVKAHIPVILLSSNIHRATRLKAYEVGAVRIIPKPFSTLEVFNIVKSLLYTQDEYLHIHEVMHIISFLEQMSNKHIVVVPKIVDEFFSEYFTSYKFLAVNASTGEMLYNRDFDEDEIKDILSYLKNGQEINSNTLTIKINVNDEIYHFIFKIFGDNKRFILLKKVLDFWSELNDR</sequence>
<dbReference type="SMART" id="SM00448">
    <property type="entry name" value="REC"/>
    <property type="match status" value="1"/>
</dbReference>
<reference evidence="4" key="1">
    <citation type="journal article" date="2020" name="mSystems">
        <title>Genome- and Community-Level Interaction Insights into Carbon Utilization and Element Cycling Functions of Hydrothermarchaeota in Hydrothermal Sediment.</title>
        <authorList>
            <person name="Zhou Z."/>
            <person name="Liu Y."/>
            <person name="Xu W."/>
            <person name="Pan J."/>
            <person name="Luo Z.H."/>
            <person name="Li M."/>
        </authorList>
    </citation>
    <scope>NUCLEOTIDE SEQUENCE [LARGE SCALE GENOMIC DNA]</scope>
    <source>
        <strain evidence="4">SpSt-102</strain>
    </source>
</reference>
<gene>
    <name evidence="4" type="ORF">ENL71_03200</name>
</gene>
<evidence type="ECO:0000313" key="4">
    <source>
        <dbReference type="EMBL" id="HHS01528.1"/>
    </source>
</evidence>
<accession>A0A7C5V4F8</accession>
<dbReference type="InterPro" id="IPR050595">
    <property type="entry name" value="Bact_response_regulator"/>
</dbReference>
<dbReference type="InterPro" id="IPR011006">
    <property type="entry name" value="CheY-like_superfamily"/>
</dbReference>
<dbReference type="PANTHER" id="PTHR44591">
    <property type="entry name" value="STRESS RESPONSE REGULATOR PROTEIN 1"/>
    <property type="match status" value="1"/>
</dbReference>
<dbReference type="SUPFAM" id="SSF52172">
    <property type="entry name" value="CheY-like"/>
    <property type="match status" value="1"/>
</dbReference>
<organism evidence="4">
    <name type="scientific">Caldicellulosiruptor owensensis</name>
    <dbReference type="NCBI Taxonomy" id="55205"/>
    <lineage>
        <taxon>Bacteria</taxon>
        <taxon>Bacillati</taxon>
        <taxon>Bacillota</taxon>
        <taxon>Bacillota incertae sedis</taxon>
        <taxon>Caldicellulosiruptorales</taxon>
        <taxon>Caldicellulosiruptoraceae</taxon>
        <taxon>Caldicellulosiruptor</taxon>
    </lineage>
</organism>